<dbReference type="GO" id="GO:0020037">
    <property type="term" value="F:heme binding"/>
    <property type="evidence" value="ECO:0007669"/>
    <property type="project" value="InterPro"/>
</dbReference>
<dbReference type="PANTHER" id="PTHR24291:SF50">
    <property type="entry name" value="BIFUNCTIONAL ALBAFLAVENONE MONOOXYGENASE_TERPENE SYNTHASE"/>
    <property type="match status" value="1"/>
</dbReference>
<protein>
    <submittedName>
        <fullName evidence="9">Cytochrome P450</fullName>
    </submittedName>
</protein>
<feature type="signal peptide" evidence="8">
    <location>
        <begin position="1"/>
        <end position="21"/>
    </location>
</feature>
<dbReference type="AlphaFoldDB" id="A0A8E2EY75"/>
<dbReference type="SUPFAM" id="SSF48264">
    <property type="entry name" value="Cytochrome P450"/>
    <property type="match status" value="1"/>
</dbReference>
<accession>A0A8E2EY75</accession>
<dbReference type="InterPro" id="IPR036396">
    <property type="entry name" value="Cyt_P450_sf"/>
</dbReference>
<keyword evidence="2" id="KW-0349">Heme</keyword>
<name>A0A8E2EY75_9PEZI</name>
<dbReference type="GO" id="GO:0016705">
    <property type="term" value="F:oxidoreductase activity, acting on paired donors, with incorporation or reduction of molecular oxygen"/>
    <property type="evidence" value="ECO:0007669"/>
    <property type="project" value="InterPro"/>
</dbReference>
<dbReference type="OrthoDB" id="1470350at2759"/>
<keyword evidence="3" id="KW-0479">Metal-binding</keyword>
<keyword evidence="5" id="KW-0408">Iron</keyword>
<dbReference type="GO" id="GO:0004497">
    <property type="term" value="F:monooxygenase activity"/>
    <property type="evidence" value="ECO:0007669"/>
    <property type="project" value="UniProtKB-KW"/>
</dbReference>
<keyword evidence="10" id="KW-1185">Reference proteome</keyword>
<organism evidence="9 10">
    <name type="scientific">Glonium stellatum</name>
    <dbReference type="NCBI Taxonomy" id="574774"/>
    <lineage>
        <taxon>Eukaryota</taxon>
        <taxon>Fungi</taxon>
        <taxon>Dikarya</taxon>
        <taxon>Ascomycota</taxon>
        <taxon>Pezizomycotina</taxon>
        <taxon>Dothideomycetes</taxon>
        <taxon>Pleosporomycetidae</taxon>
        <taxon>Gloniales</taxon>
        <taxon>Gloniaceae</taxon>
        <taxon>Glonium</taxon>
    </lineage>
</organism>
<comment type="similarity">
    <text evidence="1">Belongs to the cytochrome P450 family.</text>
</comment>
<evidence type="ECO:0000256" key="3">
    <source>
        <dbReference type="ARBA" id="ARBA00022723"/>
    </source>
</evidence>
<evidence type="ECO:0000256" key="1">
    <source>
        <dbReference type="ARBA" id="ARBA00010617"/>
    </source>
</evidence>
<dbReference type="Gene3D" id="1.10.630.10">
    <property type="entry name" value="Cytochrome P450"/>
    <property type="match status" value="1"/>
</dbReference>
<evidence type="ECO:0000256" key="8">
    <source>
        <dbReference type="SAM" id="SignalP"/>
    </source>
</evidence>
<dbReference type="EMBL" id="KV749967">
    <property type="protein sequence ID" value="OCL06848.1"/>
    <property type="molecule type" value="Genomic_DNA"/>
</dbReference>
<keyword evidence="6" id="KW-0503">Monooxygenase</keyword>
<dbReference type="GO" id="GO:0005506">
    <property type="term" value="F:iron ion binding"/>
    <property type="evidence" value="ECO:0007669"/>
    <property type="project" value="InterPro"/>
</dbReference>
<proteinExistence type="inferred from homology"/>
<evidence type="ECO:0000256" key="4">
    <source>
        <dbReference type="ARBA" id="ARBA00023002"/>
    </source>
</evidence>
<gene>
    <name evidence="9" type="ORF">AOQ84DRAFT_69427</name>
</gene>
<dbReference type="Pfam" id="PF00067">
    <property type="entry name" value="p450"/>
    <property type="match status" value="1"/>
</dbReference>
<keyword evidence="7" id="KW-0472">Membrane</keyword>
<dbReference type="Proteomes" id="UP000250140">
    <property type="component" value="Unassembled WGS sequence"/>
</dbReference>
<evidence type="ECO:0000313" key="10">
    <source>
        <dbReference type="Proteomes" id="UP000250140"/>
    </source>
</evidence>
<feature type="chain" id="PRO_5034306709" evidence="8">
    <location>
        <begin position="22"/>
        <end position="415"/>
    </location>
</feature>
<keyword evidence="7" id="KW-0812">Transmembrane</keyword>
<keyword evidence="8" id="KW-0732">Signal</keyword>
<evidence type="ECO:0000256" key="6">
    <source>
        <dbReference type="ARBA" id="ARBA00023033"/>
    </source>
</evidence>
<evidence type="ECO:0000313" key="9">
    <source>
        <dbReference type="EMBL" id="OCL06848.1"/>
    </source>
</evidence>
<keyword evidence="7" id="KW-1133">Transmembrane helix</keyword>
<evidence type="ECO:0000256" key="2">
    <source>
        <dbReference type="ARBA" id="ARBA00022617"/>
    </source>
</evidence>
<sequence>MALLLLLSSVFLAFLLSRCFSFYRNYQNARTLGLPMVFSPVDPRNILWQIVQPRIMPLLRLLPESLIQFAIISNPTSAFRDKAAVHRRLGPAFVLVSPGINHIMIADPDAVTTILTKRKEFPKPDLYDILNVFGRNVDTVNGEEWTRHRKLTASCFNERISSYVWDESLRQAEAMRSHWLKADNGKVRGMVEDTRIIALHVLSAAGFGVRQDFNEGVRKAPDGHTMSFRDSLMLVLFNLVLVLTFSFNLNLMLKSFMPKKVQRVGTAVKEFRQYMNELLDRERQAMTTPQGAAKPNLINTLIRESDEAKATVAGKNPSLLRLSDDEIKGNIFIFSLAGHDTTANTLAYALCLLAIHPEYQTWLAEELDHVRATAGETADYEAIFPRLKRCQAVMVSRPLPCPALDPPYPLPPSPS</sequence>
<dbReference type="PANTHER" id="PTHR24291">
    <property type="entry name" value="CYTOCHROME P450 FAMILY 4"/>
    <property type="match status" value="1"/>
</dbReference>
<dbReference type="InterPro" id="IPR001128">
    <property type="entry name" value="Cyt_P450"/>
</dbReference>
<evidence type="ECO:0000256" key="7">
    <source>
        <dbReference type="SAM" id="Phobius"/>
    </source>
</evidence>
<keyword evidence="4" id="KW-0560">Oxidoreductase</keyword>
<reference evidence="9 10" key="1">
    <citation type="journal article" date="2016" name="Nat. Commun.">
        <title>Ectomycorrhizal ecology is imprinted in the genome of the dominant symbiotic fungus Cenococcum geophilum.</title>
        <authorList>
            <consortium name="DOE Joint Genome Institute"/>
            <person name="Peter M."/>
            <person name="Kohler A."/>
            <person name="Ohm R.A."/>
            <person name="Kuo A."/>
            <person name="Krutzmann J."/>
            <person name="Morin E."/>
            <person name="Arend M."/>
            <person name="Barry K.W."/>
            <person name="Binder M."/>
            <person name="Choi C."/>
            <person name="Clum A."/>
            <person name="Copeland A."/>
            <person name="Grisel N."/>
            <person name="Haridas S."/>
            <person name="Kipfer T."/>
            <person name="LaButti K."/>
            <person name="Lindquist E."/>
            <person name="Lipzen A."/>
            <person name="Maire R."/>
            <person name="Meier B."/>
            <person name="Mihaltcheva S."/>
            <person name="Molinier V."/>
            <person name="Murat C."/>
            <person name="Poggeler S."/>
            <person name="Quandt C.A."/>
            <person name="Sperisen C."/>
            <person name="Tritt A."/>
            <person name="Tisserant E."/>
            <person name="Crous P.W."/>
            <person name="Henrissat B."/>
            <person name="Nehls U."/>
            <person name="Egli S."/>
            <person name="Spatafora J.W."/>
            <person name="Grigoriev I.V."/>
            <person name="Martin F.M."/>
        </authorList>
    </citation>
    <scope>NUCLEOTIDE SEQUENCE [LARGE SCALE GENOMIC DNA]</scope>
    <source>
        <strain evidence="9 10">CBS 207.34</strain>
    </source>
</reference>
<dbReference type="InterPro" id="IPR050196">
    <property type="entry name" value="Cytochrome_P450_Monoox"/>
</dbReference>
<feature type="non-terminal residue" evidence="9">
    <location>
        <position position="415"/>
    </location>
</feature>
<feature type="transmembrane region" description="Helical" evidence="7">
    <location>
        <begin position="232"/>
        <end position="253"/>
    </location>
</feature>
<evidence type="ECO:0000256" key="5">
    <source>
        <dbReference type="ARBA" id="ARBA00023004"/>
    </source>
</evidence>